<accession>A0A0D7BHB3</accession>
<protein>
    <submittedName>
        <fullName evidence="3">NAD-P-binding protein</fullName>
    </submittedName>
</protein>
<proteinExistence type="predicted"/>
<dbReference type="SUPFAM" id="SSF51735">
    <property type="entry name" value="NAD(P)-binding Rossmann-fold domains"/>
    <property type="match status" value="1"/>
</dbReference>
<dbReference type="PANTHER" id="PTHR43205:SF7">
    <property type="entry name" value="PROSTAGLANDIN REDUCTASE 1"/>
    <property type="match status" value="1"/>
</dbReference>
<organism evidence="3 4">
    <name type="scientific">Cylindrobasidium torrendii FP15055 ss-10</name>
    <dbReference type="NCBI Taxonomy" id="1314674"/>
    <lineage>
        <taxon>Eukaryota</taxon>
        <taxon>Fungi</taxon>
        <taxon>Dikarya</taxon>
        <taxon>Basidiomycota</taxon>
        <taxon>Agaricomycotina</taxon>
        <taxon>Agaricomycetes</taxon>
        <taxon>Agaricomycetidae</taxon>
        <taxon>Agaricales</taxon>
        <taxon>Marasmiineae</taxon>
        <taxon>Physalacriaceae</taxon>
        <taxon>Cylindrobasidium</taxon>
    </lineage>
</organism>
<dbReference type="InterPro" id="IPR045010">
    <property type="entry name" value="MDR_fam"/>
</dbReference>
<reference evidence="3 4" key="1">
    <citation type="journal article" date="2015" name="Fungal Genet. Biol.">
        <title>Evolution of novel wood decay mechanisms in Agaricales revealed by the genome sequences of Fistulina hepatica and Cylindrobasidium torrendii.</title>
        <authorList>
            <person name="Floudas D."/>
            <person name="Held B.W."/>
            <person name="Riley R."/>
            <person name="Nagy L.G."/>
            <person name="Koehler G."/>
            <person name="Ransdell A.S."/>
            <person name="Younus H."/>
            <person name="Chow J."/>
            <person name="Chiniquy J."/>
            <person name="Lipzen A."/>
            <person name="Tritt A."/>
            <person name="Sun H."/>
            <person name="Haridas S."/>
            <person name="LaButti K."/>
            <person name="Ohm R.A."/>
            <person name="Kues U."/>
            <person name="Blanchette R.A."/>
            <person name="Grigoriev I.V."/>
            <person name="Minto R.E."/>
            <person name="Hibbett D.S."/>
        </authorList>
    </citation>
    <scope>NUCLEOTIDE SEQUENCE [LARGE SCALE GENOMIC DNA]</scope>
    <source>
        <strain evidence="3 4">FP15055 ss-10</strain>
    </source>
</reference>
<dbReference type="GO" id="GO:0016628">
    <property type="term" value="F:oxidoreductase activity, acting on the CH-CH group of donors, NAD or NADP as acceptor"/>
    <property type="evidence" value="ECO:0007669"/>
    <property type="project" value="InterPro"/>
</dbReference>
<keyword evidence="1" id="KW-0560">Oxidoreductase</keyword>
<name>A0A0D7BHB3_9AGAR</name>
<dbReference type="OrthoDB" id="809632at2759"/>
<evidence type="ECO:0000259" key="2">
    <source>
        <dbReference type="SMART" id="SM00829"/>
    </source>
</evidence>
<dbReference type="Gene3D" id="3.40.50.720">
    <property type="entry name" value="NAD(P)-binding Rossmann-like Domain"/>
    <property type="match status" value="1"/>
</dbReference>
<dbReference type="SMART" id="SM00829">
    <property type="entry name" value="PKS_ER"/>
    <property type="match status" value="1"/>
</dbReference>
<dbReference type="Pfam" id="PF00107">
    <property type="entry name" value="ADH_zinc_N"/>
    <property type="match status" value="1"/>
</dbReference>
<keyword evidence="4" id="KW-1185">Reference proteome</keyword>
<dbReference type="AlphaFoldDB" id="A0A0D7BHB3"/>
<dbReference type="InterPro" id="IPR020843">
    <property type="entry name" value="ER"/>
</dbReference>
<dbReference type="InterPro" id="IPR013149">
    <property type="entry name" value="ADH-like_C"/>
</dbReference>
<dbReference type="CDD" id="cd05288">
    <property type="entry name" value="PGDH"/>
    <property type="match status" value="1"/>
</dbReference>
<sequence>MSPTCNAAIIFKETLETGYPEPGRTTVYDTSRTIDLENVSLDGGVLVKLLYLSNDPYLRTRMGPPESGKWANPVFSVGEPIANFGVGRILRSENSDYTPGYHVSGYFNFEEYIVLTAATIPHSMFQKIDNKAGIPWSAYLGAAGMPGQTAYYGYKEYLRVKKGQTIWISTGAGAVGSVLIQLAKRDGLRVIASAGSDEKVSFMKEIGADVAFNYKTTNTGNLLAKEGPIDIYWDCVGQASLDYALENINKYGQIIIAGSISGYNSGHTYAYKNIYNIDKRTLRVHGFGIMDPELAEHWSESFFREIPSLIASGELKYREERTPFAQAGEAFLRIQKGENFGKSVLVVADE</sequence>
<dbReference type="PANTHER" id="PTHR43205">
    <property type="entry name" value="PROSTAGLANDIN REDUCTASE"/>
    <property type="match status" value="1"/>
</dbReference>
<dbReference type="EMBL" id="KN880477">
    <property type="protein sequence ID" value="KIY69837.1"/>
    <property type="molecule type" value="Genomic_DNA"/>
</dbReference>
<evidence type="ECO:0000256" key="1">
    <source>
        <dbReference type="ARBA" id="ARBA00023002"/>
    </source>
</evidence>
<dbReference type="Pfam" id="PF16884">
    <property type="entry name" value="ADH_N_2"/>
    <property type="match status" value="1"/>
</dbReference>
<dbReference type="InterPro" id="IPR041694">
    <property type="entry name" value="ADH_N_2"/>
</dbReference>
<evidence type="ECO:0000313" key="3">
    <source>
        <dbReference type="EMBL" id="KIY69837.1"/>
    </source>
</evidence>
<feature type="domain" description="Enoyl reductase (ER)" evidence="2">
    <location>
        <begin position="63"/>
        <end position="345"/>
    </location>
</feature>
<evidence type="ECO:0000313" key="4">
    <source>
        <dbReference type="Proteomes" id="UP000054007"/>
    </source>
</evidence>
<dbReference type="Gene3D" id="3.90.180.10">
    <property type="entry name" value="Medium-chain alcohol dehydrogenases, catalytic domain"/>
    <property type="match status" value="1"/>
</dbReference>
<dbReference type="SUPFAM" id="SSF50129">
    <property type="entry name" value="GroES-like"/>
    <property type="match status" value="1"/>
</dbReference>
<dbReference type="InterPro" id="IPR036291">
    <property type="entry name" value="NAD(P)-bd_dom_sf"/>
</dbReference>
<dbReference type="InterPro" id="IPR011032">
    <property type="entry name" value="GroES-like_sf"/>
</dbReference>
<dbReference type="Proteomes" id="UP000054007">
    <property type="component" value="Unassembled WGS sequence"/>
</dbReference>
<gene>
    <name evidence="3" type="ORF">CYLTODRAFT_452220</name>
</gene>